<proteinExistence type="predicted"/>
<sequence>MYAPIFTIVALVAGTASAQCENVNIQSSSDVATANSCTKIGSLMISGEDLTEVKLSSVQQISSIRVTATSTLQKVEMSKLTSASSLEINNNSGLTSASFPSLSELAGYLFISGNSPKILFSAPKLGKIGGNATFSNCTGIDVGSLKSVNNQFSLTGNAATNISLSNLETVASSLTFAANEQLTGLSLEKLTTIGGALVVANNTKLDSISFPTLANVAGGLELYVTASKIDFPALESVRGGALIQTDNKAQTCDDLKKLSAPIEGSFKCTDGSSSGGKGGKNSSSSSGSKNSTGTSSNAITTGASALPFVAAVSALAFLL</sequence>
<name>A0ACC2TZP2_9FUNG</name>
<protein>
    <submittedName>
        <fullName evidence="1">Cell wall protein Ecm33</fullName>
    </submittedName>
</protein>
<organism evidence="1 2">
    <name type="scientific">Entomophthora muscae</name>
    <dbReference type="NCBI Taxonomy" id="34485"/>
    <lineage>
        <taxon>Eukaryota</taxon>
        <taxon>Fungi</taxon>
        <taxon>Fungi incertae sedis</taxon>
        <taxon>Zoopagomycota</taxon>
        <taxon>Entomophthoromycotina</taxon>
        <taxon>Entomophthoromycetes</taxon>
        <taxon>Entomophthorales</taxon>
        <taxon>Entomophthoraceae</taxon>
        <taxon>Entomophthora</taxon>
    </lineage>
</organism>
<gene>
    <name evidence="1" type="primary">ecm33_12</name>
    <name evidence="1" type="ORF">DSO57_1029943</name>
</gene>
<accession>A0ACC2TZP2</accession>
<evidence type="ECO:0000313" key="2">
    <source>
        <dbReference type="Proteomes" id="UP001165960"/>
    </source>
</evidence>
<keyword evidence="2" id="KW-1185">Reference proteome</keyword>
<dbReference type="Proteomes" id="UP001165960">
    <property type="component" value="Unassembled WGS sequence"/>
</dbReference>
<comment type="caution">
    <text evidence="1">The sequence shown here is derived from an EMBL/GenBank/DDBJ whole genome shotgun (WGS) entry which is preliminary data.</text>
</comment>
<dbReference type="EMBL" id="QTSX02001622">
    <property type="protein sequence ID" value="KAJ9079971.1"/>
    <property type="molecule type" value="Genomic_DNA"/>
</dbReference>
<evidence type="ECO:0000313" key="1">
    <source>
        <dbReference type="EMBL" id="KAJ9079971.1"/>
    </source>
</evidence>
<reference evidence="1" key="1">
    <citation type="submission" date="2022-04" db="EMBL/GenBank/DDBJ databases">
        <title>Genome of the entomopathogenic fungus Entomophthora muscae.</title>
        <authorList>
            <person name="Elya C."/>
            <person name="Lovett B.R."/>
            <person name="Lee E."/>
            <person name="Macias A.M."/>
            <person name="Hajek A.E."/>
            <person name="De Bivort B.L."/>
            <person name="Kasson M.T."/>
            <person name="De Fine Licht H.H."/>
            <person name="Stajich J.E."/>
        </authorList>
    </citation>
    <scope>NUCLEOTIDE SEQUENCE</scope>
    <source>
        <strain evidence="1">Berkeley</strain>
    </source>
</reference>